<protein>
    <submittedName>
        <fullName evidence="2">Uncharacterized protein</fullName>
    </submittedName>
</protein>
<gene>
    <name evidence="2" type="ORF">D9Q98_002468</name>
</gene>
<reference evidence="2" key="1">
    <citation type="journal article" date="2019" name="Plant J.">
        <title>Chlorella vulgaris genome assembly and annotation reveals the molecular basis for metabolic acclimation to high light conditions.</title>
        <authorList>
            <person name="Cecchin M."/>
            <person name="Marcolungo L."/>
            <person name="Rossato M."/>
            <person name="Girolomoni L."/>
            <person name="Cosentino E."/>
            <person name="Cuine S."/>
            <person name="Li-Beisson Y."/>
            <person name="Delledonne M."/>
            <person name="Ballottari M."/>
        </authorList>
    </citation>
    <scope>NUCLEOTIDE SEQUENCE</scope>
    <source>
        <strain evidence="2">211/11P</strain>
    </source>
</reference>
<comment type="caution">
    <text evidence="2">The sequence shown here is derived from an EMBL/GenBank/DDBJ whole genome shotgun (WGS) entry which is preliminary data.</text>
</comment>
<dbReference type="Proteomes" id="UP001055712">
    <property type="component" value="Unassembled WGS sequence"/>
</dbReference>
<keyword evidence="3" id="KW-1185">Reference proteome</keyword>
<feature type="region of interest" description="Disordered" evidence="1">
    <location>
        <begin position="59"/>
        <end position="80"/>
    </location>
</feature>
<proteinExistence type="predicted"/>
<accession>A0A9D4TTL7</accession>
<evidence type="ECO:0000256" key="1">
    <source>
        <dbReference type="SAM" id="MobiDB-lite"/>
    </source>
</evidence>
<evidence type="ECO:0000313" key="2">
    <source>
        <dbReference type="EMBL" id="KAI3434390.1"/>
    </source>
</evidence>
<name>A0A9D4TTL7_CHLVU</name>
<reference evidence="2" key="2">
    <citation type="submission" date="2020-11" db="EMBL/GenBank/DDBJ databases">
        <authorList>
            <person name="Cecchin M."/>
            <person name="Marcolungo L."/>
            <person name="Rossato M."/>
            <person name="Girolomoni L."/>
            <person name="Cosentino E."/>
            <person name="Cuine S."/>
            <person name="Li-Beisson Y."/>
            <person name="Delledonne M."/>
            <person name="Ballottari M."/>
        </authorList>
    </citation>
    <scope>NUCLEOTIDE SEQUENCE</scope>
    <source>
        <strain evidence="2">211/11P</strain>
        <tissue evidence="2">Whole cell</tissue>
    </source>
</reference>
<dbReference type="EMBL" id="SIDB01000003">
    <property type="protein sequence ID" value="KAI3434390.1"/>
    <property type="molecule type" value="Genomic_DNA"/>
</dbReference>
<sequence length="159" mass="17530">MPSVDYWVLLKLDPGTEKPIARQALGTDANAKCSWQSSFGCIPRKYDLKGKFSVPVEKLPSNGQSLPISDTSPNVTLGTGERRLFGKDRNWTGDSFPGITLRKVSGEKLGSKWTLSTSAMLNMSRRMATPSVMFPKLSSLRPVPLAEPRRYQSSPGERV</sequence>
<feature type="compositionally biased region" description="Polar residues" evidence="1">
    <location>
        <begin position="61"/>
        <end position="77"/>
    </location>
</feature>
<evidence type="ECO:0000313" key="3">
    <source>
        <dbReference type="Proteomes" id="UP001055712"/>
    </source>
</evidence>
<dbReference type="AlphaFoldDB" id="A0A9D4TTL7"/>
<organism evidence="2 3">
    <name type="scientific">Chlorella vulgaris</name>
    <name type="common">Green alga</name>
    <dbReference type="NCBI Taxonomy" id="3077"/>
    <lineage>
        <taxon>Eukaryota</taxon>
        <taxon>Viridiplantae</taxon>
        <taxon>Chlorophyta</taxon>
        <taxon>core chlorophytes</taxon>
        <taxon>Trebouxiophyceae</taxon>
        <taxon>Chlorellales</taxon>
        <taxon>Chlorellaceae</taxon>
        <taxon>Chlorella clade</taxon>
        <taxon>Chlorella</taxon>
    </lineage>
</organism>